<evidence type="ECO:0000313" key="5">
    <source>
        <dbReference type="Proteomes" id="UP000050424"/>
    </source>
</evidence>
<protein>
    <recommendedName>
        <fullName evidence="3">CCHC-type domain-containing protein</fullName>
    </recommendedName>
</protein>
<keyword evidence="1" id="KW-0862">Zinc</keyword>
<feature type="region of interest" description="Disordered" evidence="2">
    <location>
        <begin position="309"/>
        <end position="381"/>
    </location>
</feature>
<evidence type="ECO:0000313" key="4">
    <source>
        <dbReference type="EMBL" id="KPM42970.1"/>
    </source>
</evidence>
<dbReference type="Proteomes" id="UP000050424">
    <property type="component" value="Unassembled WGS sequence"/>
</dbReference>
<feature type="compositionally biased region" description="Basic and acidic residues" evidence="2">
    <location>
        <begin position="322"/>
        <end position="332"/>
    </location>
</feature>
<dbReference type="GO" id="GO:0003676">
    <property type="term" value="F:nucleic acid binding"/>
    <property type="evidence" value="ECO:0007669"/>
    <property type="project" value="InterPro"/>
</dbReference>
<feature type="domain" description="CCHC-type" evidence="3">
    <location>
        <begin position="447"/>
        <end position="461"/>
    </location>
</feature>
<dbReference type="AlphaFoldDB" id="A0A0P7BHP4"/>
<dbReference type="STRING" id="78410.A0A0P7BHP4"/>
<dbReference type="Gene3D" id="3.40.50.1010">
    <property type="entry name" value="5'-nuclease"/>
    <property type="match status" value="1"/>
</dbReference>
<proteinExistence type="predicted"/>
<reference evidence="4 5" key="1">
    <citation type="submission" date="2015-09" db="EMBL/GenBank/DDBJ databases">
        <title>Draft genome of a European isolate of the apple canker pathogen Neonectria ditissima.</title>
        <authorList>
            <person name="Gomez-Cortecero A."/>
            <person name="Harrison R.J."/>
            <person name="Armitage A.D."/>
        </authorList>
    </citation>
    <scope>NUCLEOTIDE SEQUENCE [LARGE SCALE GENOMIC DNA]</scope>
    <source>
        <strain evidence="4 5">R09/05</strain>
    </source>
</reference>
<keyword evidence="1" id="KW-0863">Zinc-finger</keyword>
<evidence type="ECO:0000256" key="1">
    <source>
        <dbReference type="PROSITE-ProRule" id="PRU00047"/>
    </source>
</evidence>
<dbReference type="EMBL" id="LKCW01000040">
    <property type="protein sequence ID" value="KPM42970.1"/>
    <property type="molecule type" value="Genomic_DNA"/>
</dbReference>
<comment type="caution">
    <text evidence="4">The sequence shown here is derived from an EMBL/GenBank/DDBJ whole genome shotgun (WGS) entry which is preliminary data.</text>
</comment>
<organism evidence="4 5">
    <name type="scientific">Neonectria ditissima</name>
    <dbReference type="NCBI Taxonomy" id="78410"/>
    <lineage>
        <taxon>Eukaryota</taxon>
        <taxon>Fungi</taxon>
        <taxon>Dikarya</taxon>
        <taxon>Ascomycota</taxon>
        <taxon>Pezizomycotina</taxon>
        <taxon>Sordariomycetes</taxon>
        <taxon>Hypocreomycetidae</taxon>
        <taxon>Hypocreales</taxon>
        <taxon>Nectriaceae</taxon>
        <taxon>Neonectria</taxon>
    </lineage>
</organism>
<dbReference type="OrthoDB" id="2311180at2759"/>
<sequence>MTTEPREACMFFVDDSNIWIEAQKFAAKGANSHMPKLTDTDRDPRLRIDVGRLVETLCKSRIQGASFLYGSRPPPNDSVWKAFEKFQFQTKIYDRAWGKEKEVDNSMATDLSSKATELRVGAKYDPRVKQQLENTTFVVITGDRDMLPPIKRVLECNIRVELWAWESGISTEYLKLNDWAGLLSVNYLNWIFDKISFTNFLSTRHGKQVEPSQTIVLCEFTSPVGDDLENSVCAQLISLGRVFYITRCETETEMFVEFSGVKNIEAMVTKARELFKDMLMVLSWPEYTSRFNKNPVTVIETINRYAPLTDDNDQSSVYGTPKEADDPAEHKATPSNTTQPDEDEHGGSEEMQSQGDPDDSDGWQTVARSNPGKDHRRAMRQTQRCSDRVRCKKRGECGFRHSDEERNLFRDNPSQDFGLWKTRECRAAYCSRGKRCPFAHSEAEAWCLRCRREGHYLQDCRYRIQD</sequence>
<evidence type="ECO:0000256" key="2">
    <source>
        <dbReference type="SAM" id="MobiDB-lite"/>
    </source>
</evidence>
<dbReference type="InterPro" id="IPR000571">
    <property type="entry name" value="Znf_CCCH"/>
</dbReference>
<evidence type="ECO:0000259" key="3">
    <source>
        <dbReference type="PROSITE" id="PS50158"/>
    </source>
</evidence>
<dbReference type="SMART" id="SM00356">
    <property type="entry name" value="ZnF_C3H1"/>
    <property type="match status" value="2"/>
</dbReference>
<dbReference type="InterPro" id="IPR001878">
    <property type="entry name" value="Znf_CCHC"/>
</dbReference>
<keyword evidence="1" id="KW-0479">Metal-binding</keyword>
<keyword evidence="5" id="KW-1185">Reference proteome</keyword>
<gene>
    <name evidence="4" type="ORF">AK830_g3589</name>
</gene>
<dbReference type="PROSITE" id="PS50158">
    <property type="entry name" value="ZF_CCHC"/>
    <property type="match status" value="1"/>
</dbReference>
<dbReference type="GO" id="GO:0008270">
    <property type="term" value="F:zinc ion binding"/>
    <property type="evidence" value="ECO:0007669"/>
    <property type="project" value="UniProtKB-KW"/>
</dbReference>
<name>A0A0P7BHP4_9HYPO</name>
<accession>A0A0P7BHP4</accession>